<evidence type="ECO:0000256" key="1">
    <source>
        <dbReference type="SAM" id="MobiDB-lite"/>
    </source>
</evidence>
<dbReference type="PANTHER" id="PTHR46631:SF21">
    <property type="entry name" value="60S RIBOSOMAL PROTEIN L18A-LIKE PROTEIN"/>
    <property type="match status" value="1"/>
</dbReference>
<feature type="transmembrane region" description="Helical" evidence="2">
    <location>
        <begin position="139"/>
        <end position="158"/>
    </location>
</feature>
<evidence type="ECO:0000256" key="2">
    <source>
        <dbReference type="SAM" id="Phobius"/>
    </source>
</evidence>
<organism evidence="3 4">
    <name type="scientific">Saponaria officinalis</name>
    <name type="common">Common soapwort</name>
    <name type="synonym">Lychnis saponaria</name>
    <dbReference type="NCBI Taxonomy" id="3572"/>
    <lineage>
        <taxon>Eukaryota</taxon>
        <taxon>Viridiplantae</taxon>
        <taxon>Streptophyta</taxon>
        <taxon>Embryophyta</taxon>
        <taxon>Tracheophyta</taxon>
        <taxon>Spermatophyta</taxon>
        <taxon>Magnoliopsida</taxon>
        <taxon>eudicotyledons</taxon>
        <taxon>Gunneridae</taxon>
        <taxon>Pentapetalae</taxon>
        <taxon>Caryophyllales</taxon>
        <taxon>Caryophyllaceae</taxon>
        <taxon>Caryophylleae</taxon>
        <taxon>Saponaria</taxon>
    </lineage>
</organism>
<comment type="caution">
    <text evidence="3">The sequence shown here is derived from an EMBL/GenBank/DDBJ whole genome shotgun (WGS) entry which is preliminary data.</text>
</comment>
<dbReference type="PANTHER" id="PTHR46631">
    <property type="entry name" value="60S RIBOSOMAL PROTEIN L18A-LIKE"/>
    <property type="match status" value="1"/>
</dbReference>
<dbReference type="AlphaFoldDB" id="A0AAW1K8K9"/>
<dbReference type="Proteomes" id="UP001443914">
    <property type="component" value="Unassembled WGS sequence"/>
</dbReference>
<evidence type="ECO:0000313" key="4">
    <source>
        <dbReference type="Proteomes" id="UP001443914"/>
    </source>
</evidence>
<feature type="region of interest" description="Disordered" evidence="1">
    <location>
        <begin position="1"/>
        <end position="21"/>
    </location>
</feature>
<keyword evidence="2" id="KW-1133">Transmembrane helix</keyword>
<sequence length="164" mass="17488">MGVEEPKGLTGPPANNTAGESSTPFLQPQHHLYGTFQGVACYSQPPLDHTVVGFPPPLPPPPPTVTAPSSYYYPHGYQAVTGYVVADVRPLRESPLCCCGVGLGWLLFISGFFFAAIPWYIGALVLLCGRVDYREKPGLVACMIASVLTMIAIVFGVTGGTESW</sequence>
<keyword evidence="2" id="KW-0472">Membrane</keyword>
<evidence type="ECO:0000313" key="3">
    <source>
        <dbReference type="EMBL" id="KAK9714430.1"/>
    </source>
</evidence>
<feature type="transmembrane region" description="Helical" evidence="2">
    <location>
        <begin position="103"/>
        <end position="127"/>
    </location>
</feature>
<reference evidence="3" key="1">
    <citation type="submission" date="2024-03" db="EMBL/GenBank/DDBJ databases">
        <title>WGS assembly of Saponaria officinalis var. Norfolk2.</title>
        <authorList>
            <person name="Jenkins J."/>
            <person name="Shu S."/>
            <person name="Grimwood J."/>
            <person name="Barry K."/>
            <person name="Goodstein D."/>
            <person name="Schmutz J."/>
            <person name="Leebens-Mack J."/>
            <person name="Osbourn A."/>
        </authorList>
    </citation>
    <scope>NUCLEOTIDE SEQUENCE [LARGE SCALE GENOMIC DNA]</scope>
    <source>
        <strain evidence="3">JIC</strain>
    </source>
</reference>
<gene>
    <name evidence="3" type="ORF">RND81_06G093700</name>
</gene>
<proteinExistence type="predicted"/>
<keyword evidence="4" id="KW-1185">Reference proteome</keyword>
<protein>
    <recommendedName>
        <fullName evidence="5">60S ribosomal protein L18a-like protein</fullName>
    </recommendedName>
</protein>
<evidence type="ECO:0008006" key="5">
    <source>
        <dbReference type="Google" id="ProtNLM"/>
    </source>
</evidence>
<dbReference type="EMBL" id="JBDFQZ010000006">
    <property type="protein sequence ID" value="KAK9714430.1"/>
    <property type="molecule type" value="Genomic_DNA"/>
</dbReference>
<accession>A0AAW1K8K9</accession>
<name>A0AAW1K8K9_SAPOF</name>
<keyword evidence="2" id="KW-0812">Transmembrane</keyword>
<dbReference type="InterPro" id="IPR044804">
    <property type="entry name" value="Ribosomal_eL20z-like"/>
</dbReference>